<feature type="transmembrane region" description="Helical" evidence="1">
    <location>
        <begin position="70"/>
        <end position="99"/>
    </location>
</feature>
<protein>
    <submittedName>
        <fullName evidence="2">DUF4199 domain-containing protein</fullName>
    </submittedName>
</protein>
<evidence type="ECO:0000313" key="2">
    <source>
        <dbReference type="EMBL" id="RIJ41818.1"/>
    </source>
</evidence>
<accession>A0A399SF46</accession>
<comment type="caution">
    <text evidence="2">The sequence shown here is derived from an EMBL/GenBank/DDBJ whole genome shotgun (WGS) entry which is preliminary data.</text>
</comment>
<dbReference type="InterPro" id="IPR025250">
    <property type="entry name" value="DUF4199"/>
</dbReference>
<dbReference type="OrthoDB" id="979246at2"/>
<dbReference type="RefSeq" id="WP_119431564.1">
    <property type="nucleotide sequence ID" value="NZ_QWGE01000002.1"/>
</dbReference>
<evidence type="ECO:0000313" key="3">
    <source>
        <dbReference type="Proteomes" id="UP000266005"/>
    </source>
</evidence>
<reference evidence="3" key="1">
    <citation type="submission" date="2018-08" db="EMBL/GenBank/DDBJ databases">
        <title>Mucilaginibacter sp. MYSH2.</title>
        <authorList>
            <person name="Seo T."/>
        </authorList>
    </citation>
    <scope>NUCLEOTIDE SEQUENCE [LARGE SCALE GENOMIC DNA]</scope>
    <source>
        <strain evidence="3">KIRAN</strain>
    </source>
</reference>
<dbReference type="AlphaFoldDB" id="A0A399SF46"/>
<feature type="transmembrane region" description="Helical" evidence="1">
    <location>
        <begin position="41"/>
        <end position="58"/>
    </location>
</feature>
<feature type="transmembrane region" description="Helical" evidence="1">
    <location>
        <begin position="119"/>
        <end position="145"/>
    </location>
</feature>
<keyword evidence="3" id="KW-1185">Reference proteome</keyword>
<gene>
    <name evidence="2" type="ORF">D1627_07320</name>
</gene>
<keyword evidence="1" id="KW-0812">Transmembrane</keyword>
<proteinExistence type="predicted"/>
<dbReference type="EMBL" id="QWGE01000002">
    <property type="protein sequence ID" value="RIJ41818.1"/>
    <property type="molecule type" value="Genomic_DNA"/>
</dbReference>
<organism evidence="2 3">
    <name type="scientific">Pontibacter oryzae</name>
    <dbReference type="NCBI Taxonomy" id="2304593"/>
    <lineage>
        <taxon>Bacteria</taxon>
        <taxon>Pseudomonadati</taxon>
        <taxon>Bacteroidota</taxon>
        <taxon>Cytophagia</taxon>
        <taxon>Cytophagales</taxon>
        <taxon>Hymenobacteraceae</taxon>
        <taxon>Pontibacter</taxon>
    </lineage>
</organism>
<dbReference type="Proteomes" id="UP000266005">
    <property type="component" value="Unassembled WGS sequence"/>
</dbReference>
<dbReference type="Pfam" id="PF13858">
    <property type="entry name" value="DUF4199"/>
    <property type="match status" value="1"/>
</dbReference>
<keyword evidence="1" id="KW-0472">Membrane</keyword>
<feature type="transmembrane region" description="Helical" evidence="1">
    <location>
        <begin position="12"/>
        <end position="29"/>
    </location>
</feature>
<sequence length="156" mass="17294">MTNANVSFQNIAVKYGLLVGLAHIAYFLLMRLLSLINIVELSYLSGLFLVAGIVMAISKFKRIKGGVINYFEGLGIGVVTAFVSSLMLALFLVLFVTLFDDTFVDSLSASALFPEGLSILTMFWITVAHGTWPGFFIAFIAMQWFKRQDHTTPKKI</sequence>
<evidence type="ECO:0000256" key="1">
    <source>
        <dbReference type="SAM" id="Phobius"/>
    </source>
</evidence>
<keyword evidence="1" id="KW-1133">Transmembrane helix</keyword>
<name>A0A399SF46_9BACT</name>